<protein>
    <submittedName>
        <fullName evidence="2">Uncharacterized protein</fullName>
    </submittedName>
</protein>
<comment type="caution">
    <text evidence="2">The sequence shown here is derived from an EMBL/GenBank/DDBJ whole genome shotgun (WGS) entry which is preliminary data.</text>
</comment>
<organism evidence="2 3">
    <name type="scientific">Adiantum capillus-veneris</name>
    <name type="common">Maidenhair fern</name>
    <dbReference type="NCBI Taxonomy" id="13818"/>
    <lineage>
        <taxon>Eukaryota</taxon>
        <taxon>Viridiplantae</taxon>
        <taxon>Streptophyta</taxon>
        <taxon>Embryophyta</taxon>
        <taxon>Tracheophyta</taxon>
        <taxon>Polypodiopsida</taxon>
        <taxon>Polypodiidae</taxon>
        <taxon>Polypodiales</taxon>
        <taxon>Pteridineae</taxon>
        <taxon>Pteridaceae</taxon>
        <taxon>Vittarioideae</taxon>
        <taxon>Adiantum</taxon>
    </lineage>
</organism>
<sequence>MPVLEAIVSLSFSLSLSLSLSIMLSCSVLHTSLLTHFLSCLCNVLQEKSSLERLAGGGSKREGKEVGKRREKERRRGAGKGVHADSGRKGTGKSTQRWVEGWAAWECLRIIGFSVLRLRTP</sequence>
<evidence type="ECO:0000256" key="1">
    <source>
        <dbReference type="SAM" id="MobiDB-lite"/>
    </source>
</evidence>
<proteinExistence type="predicted"/>
<dbReference type="EMBL" id="JABFUD020000008">
    <property type="protein sequence ID" value="KAI5076866.1"/>
    <property type="molecule type" value="Genomic_DNA"/>
</dbReference>
<accession>A0A9D4UZT6</accession>
<feature type="region of interest" description="Disordered" evidence="1">
    <location>
        <begin position="52"/>
        <end position="96"/>
    </location>
</feature>
<name>A0A9D4UZT6_ADICA</name>
<gene>
    <name evidence="2" type="ORF">GOP47_0008931</name>
</gene>
<keyword evidence="3" id="KW-1185">Reference proteome</keyword>
<reference evidence="2" key="1">
    <citation type="submission" date="2021-01" db="EMBL/GenBank/DDBJ databases">
        <title>Adiantum capillus-veneris genome.</title>
        <authorList>
            <person name="Fang Y."/>
            <person name="Liao Q."/>
        </authorList>
    </citation>
    <scope>NUCLEOTIDE SEQUENCE</scope>
    <source>
        <strain evidence="2">H3</strain>
        <tissue evidence="2">Leaf</tissue>
    </source>
</reference>
<evidence type="ECO:0000313" key="2">
    <source>
        <dbReference type="EMBL" id="KAI5076866.1"/>
    </source>
</evidence>
<evidence type="ECO:0000313" key="3">
    <source>
        <dbReference type="Proteomes" id="UP000886520"/>
    </source>
</evidence>
<feature type="compositionally biased region" description="Basic and acidic residues" evidence="1">
    <location>
        <begin position="59"/>
        <end position="88"/>
    </location>
</feature>
<dbReference type="AlphaFoldDB" id="A0A9D4UZT6"/>
<dbReference type="Proteomes" id="UP000886520">
    <property type="component" value="Chromosome 8"/>
</dbReference>